<gene>
    <name evidence="2" type="ORF">ACHAWO_008763</name>
</gene>
<protein>
    <recommendedName>
        <fullName evidence="4">CENP-V/GFA domain-containing protein</fullName>
    </recommendedName>
</protein>
<feature type="compositionally biased region" description="Polar residues" evidence="1">
    <location>
        <begin position="130"/>
        <end position="150"/>
    </location>
</feature>
<comment type="caution">
    <text evidence="2">The sequence shown here is derived from an EMBL/GenBank/DDBJ whole genome shotgun (WGS) entry which is preliminary data.</text>
</comment>
<dbReference type="AlphaFoldDB" id="A0ABD3PXU5"/>
<organism evidence="2 3">
    <name type="scientific">Cyclotella atomus</name>
    <dbReference type="NCBI Taxonomy" id="382360"/>
    <lineage>
        <taxon>Eukaryota</taxon>
        <taxon>Sar</taxon>
        <taxon>Stramenopiles</taxon>
        <taxon>Ochrophyta</taxon>
        <taxon>Bacillariophyta</taxon>
        <taxon>Coscinodiscophyceae</taxon>
        <taxon>Thalassiosirophycidae</taxon>
        <taxon>Stephanodiscales</taxon>
        <taxon>Stephanodiscaceae</taxon>
        <taxon>Cyclotella</taxon>
    </lineage>
</organism>
<reference evidence="2 3" key="1">
    <citation type="submission" date="2024-10" db="EMBL/GenBank/DDBJ databases">
        <title>Updated reference genomes for cyclostephanoid diatoms.</title>
        <authorList>
            <person name="Roberts W.R."/>
            <person name="Alverson A.J."/>
        </authorList>
    </citation>
    <scope>NUCLEOTIDE SEQUENCE [LARGE SCALE GENOMIC DNA]</scope>
    <source>
        <strain evidence="2 3">AJA010-31</strain>
    </source>
</reference>
<evidence type="ECO:0008006" key="4">
    <source>
        <dbReference type="Google" id="ProtNLM"/>
    </source>
</evidence>
<keyword evidence="3" id="KW-1185">Reference proteome</keyword>
<feature type="region of interest" description="Disordered" evidence="1">
    <location>
        <begin position="94"/>
        <end position="168"/>
    </location>
</feature>
<name>A0ABD3PXU5_9STRA</name>
<evidence type="ECO:0000256" key="1">
    <source>
        <dbReference type="SAM" id="MobiDB-lite"/>
    </source>
</evidence>
<sequence length="325" mass="37235">MTASSNQTTLFDYHISSSFIDDSFCKRCQTHQSRPFLTGGVVPAVGMRVEVLMFLKRKHEDGTVEEMEEGETWQAGDMENKVRPFRLSGEIVEVRDPPSLESPPQPSLPENQRRTRSQTRRVSQDPCDDCSSTNNISSQIEEVNERNSTPAGRRLRPATSSQDAGPGRGSLFLADIVRNCIPGIERLEYMPEPTPEMLLHWNEMSMASKEQVYRSMVHRWGAVHGQEIVCEARLNFDYDIRRGNENGPWADLIPVDGRDVYRFTMAYNDQYDEDAWHSIPTSFQNLGRSRNRCWPWTEDHSLPYRRTGADAPVWGKSWCSLLMNV</sequence>
<dbReference type="EMBL" id="JALLPJ020000424">
    <property type="protein sequence ID" value="KAL3792602.1"/>
    <property type="molecule type" value="Genomic_DNA"/>
</dbReference>
<evidence type="ECO:0000313" key="2">
    <source>
        <dbReference type="EMBL" id="KAL3792602.1"/>
    </source>
</evidence>
<dbReference type="Proteomes" id="UP001530400">
    <property type="component" value="Unassembled WGS sequence"/>
</dbReference>
<accession>A0ABD3PXU5</accession>
<proteinExistence type="predicted"/>
<evidence type="ECO:0000313" key="3">
    <source>
        <dbReference type="Proteomes" id="UP001530400"/>
    </source>
</evidence>